<comment type="subcellular location">
    <subcellularLocation>
        <location evidence="8">Cell membrane</location>
        <topology evidence="8">Multi-pass membrane protein</topology>
    </subcellularLocation>
    <subcellularLocation>
        <location evidence="1">Membrane</location>
        <topology evidence="1">Multi-pass membrane protein</topology>
    </subcellularLocation>
</comment>
<feature type="transmembrane region" description="Helical" evidence="8">
    <location>
        <begin position="117"/>
        <end position="137"/>
    </location>
</feature>
<keyword evidence="3 8" id="KW-0349">Heme</keyword>
<evidence type="ECO:0000256" key="6">
    <source>
        <dbReference type="ARBA" id="ARBA00023004"/>
    </source>
</evidence>
<keyword evidence="7 8" id="KW-0472">Membrane</keyword>
<evidence type="ECO:0000256" key="2">
    <source>
        <dbReference type="ARBA" id="ARBA00022448"/>
    </source>
</evidence>
<comment type="function">
    <text evidence="8">Part of the MsrPQ system that repairs oxidized periplasmic proteins containing methionine sulfoxide residues (Met-O), using respiratory chain electrons. Thus protects these proteins from oxidative-stress damage caused by reactive species of oxygen and chlorine generated by the host defense mechanisms. MsrPQ is essential for the maintenance of envelope integrity under bleach stress, rescuing a wide series of structurally unrelated periplasmic proteins from methionine oxidation. MsrQ provides electrons for reduction to the reductase catalytic subunit MsrP, using the quinone pool of the respiratory chain.</text>
</comment>
<evidence type="ECO:0000313" key="10">
    <source>
        <dbReference type="EMBL" id="MFC6440980.1"/>
    </source>
</evidence>
<feature type="transmembrane region" description="Helical" evidence="8">
    <location>
        <begin position="149"/>
        <end position="166"/>
    </location>
</feature>
<keyword evidence="2 8" id="KW-0813">Transport</keyword>
<feature type="transmembrane region" description="Helical" evidence="8">
    <location>
        <begin position="43"/>
        <end position="65"/>
    </location>
</feature>
<comment type="subunit">
    <text evidence="8">Heterodimer of a catalytic subunit (MsrP) and a heme-binding subunit (MsrQ).</text>
</comment>
<evidence type="ECO:0000256" key="5">
    <source>
        <dbReference type="ARBA" id="ARBA00022989"/>
    </source>
</evidence>
<dbReference type="RefSeq" id="WP_131258681.1">
    <property type="nucleotide sequence ID" value="NZ_JBHSUS010000001.1"/>
</dbReference>
<feature type="transmembrane region" description="Helical" evidence="8">
    <location>
        <begin position="172"/>
        <end position="191"/>
    </location>
</feature>
<keyword evidence="6 8" id="KW-0408">Iron</keyword>
<dbReference type="PANTHER" id="PTHR36964:SF1">
    <property type="entry name" value="PROTEIN-METHIONINE-SULFOXIDE REDUCTASE HEME-BINDING SUBUNIT MSRQ"/>
    <property type="match status" value="1"/>
</dbReference>
<evidence type="ECO:0000259" key="9">
    <source>
        <dbReference type="Pfam" id="PF01794"/>
    </source>
</evidence>
<sequence>MLSAGKKVLLLKYLIHLGCLGSIGWLYQAAWQDTLGPDPVERVIHFCGIASLNMLLLTLCVSPLAKHFKAGWLMQTRRLLGLYAAFFALLHVVNYWVFELALSVDMFVSELIKRPYIWVGMLALSIFSALSVTSINNIRRRMGRNWQRLHNLIYPLLLLVIWHFYWSVKANVSEPIFYGLFALVLMLIRIPNRLNFSLVKRPNK</sequence>
<dbReference type="InterPro" id="IPR013130">
    <property type="entry name" value="Fe3_Rdtase_TM_dom"/>
</dbReference>
<comment type="caution">
    <text evidence="10">The sequence shown here is derived from an EMBL/GenBank/DDBJ whole genome shotgun (WGS) entry which is preliminary data.</text>
</comment>
<dbReference type="HAMAP" id="MF_01207">
    <property type="entry name" value="MsrQ"/>
    <property type="match status" value="1"/>
</dbReference>
<keyword evidence="4 8" id="KW-0812">Transmembrane</keyword>
<comment type="similarity">
    <text evidence="8">Belongs to the MsrQ family.</text>
</comment>
<keyword evidence="5 8" id="KW-1133">Transmembrane helix</keyword>
<dbReference type="Proteomes" id="UP001596364">
    <property type="component" value="Unassembled WGS sequence"/>
</dbReference>
<dbReference type="EMBL" id="JBHSUS010000001">
    <property type="protein sequence ID" value="MFC6440980.1"/>
    <property type="molecule type" value="Genomic_DNA"/>
</dbReference>
<reference evidence="11" key="1">
    <citation type="journal article" date="2019" name="Int. J. Syst. Evol. Microbiol.">
        <title>The Global Catalogue of Microorganisms (GCM) 10K type strain sequencing project: providing services to taxonomists for standard genome sequencing and annotation.</title>
        <authorList>
            <consortium name="The Broad Institute Genomics Platform"/>
            <consortium name="The Broad Institute Genome Sequencing Center for Infectious Disease"/>
            <person name="Wu L."/>
            <person name="Ma J."/>
        </authorList>
    </citation>
    <scope>NUCLEOTIDE SEQUENCE [LARGE SCALE GENOMIC DNA]</scope>
    <source>
        <strain evidence="11">CGMCC 1.16031</strain>
    </source>
</reference>
<keyword evidence="8" id="KW-0249">Electron transport</keyword>
<keyword evidence="8" id="KW-0479">Metal-binding</keyword>
<name>A0ABW1XNT7_9ALTE</name>
<evidence type="ECO:0000256" key="8">
    <source>
        <dbReference type="HAMAP-Rule" id="MF_01207"/>
    </source>
</evidence>
<dbReference type="NCBIfam" id="NF003831">
    <property type="entry name" value="PRK05419.1-2"/>
    <property type="match status" value="1"/>
</dbReference>
<keyword evidence="11" id="KW-1185">Reference proteome</keyword>
<feature type="domain" description="Ferric oxidoreductase" evidence="9">
    <location>
        <begin position="48"/>
        <end position="160"/>
    </location>
</feature>
<evidence type="ECO:0000313" key="11">
    <source>
        <dbReference type="Proteomes" id="UP001596364"/>
    </source>
</evidence>
<dbReference type="Pfam" id="PF01794">
    <property type="entry name" value="Ferric_reduct"/>
    <property type="match status" value="1"/>
</dbReference>
<accession>A0ABW1XNT7</accession>
<dbReference type="InterPro" id="IPR022837">
    <property type="entry name" value="MsrQ-like"/>
</dbReference>
<feature type="transmembrane region" description="Helical" evidence="8">
    <location>
        <begin position="77"/>
        <end position="97"/>
    </location>
</feature>
<evidence type="ECO:0000256" key="3">
    <source>
        <dbReference type="ARBA" id="ARBA00022617"/>
    </source>
</evidence>
<gene>
    <name evidence="8 10" type="primary">msrQ</name>
    <name evidence="10" type="ORF">ACFP85_12565</name>
</gene>
<evidence type="ECO:0000256" key="7">
    <source>
        <dbReference type="ARBA" id="ARBA00023136"/>
    </source>
</evidence>
<evidence type="ECO:0000256" key="1">
    <source>
        <dbReference type="ARBA" id="ARBA00004141"/>
    </source>
</evidence>
<comment type="cofactor">
    <cofactor evidence="8">
        <name>FMN</name>
        <dbReference type="ChEBI" id="CHEBI:58210"/>
    </cofactor>
    <text evidence="8">Binds 1 FMN per subunit.</text>
</comment>
<organism evidence="10 11">
    <name type="scientific">Pseudobowmanella zhangzhouensis</name>
    <dbReference type="NCBI Taxonomy" id="1537679"/>
    <lineage>
        <taxon>Bacteria</taxon>
        <taxon>Pseudomonadati</taxon>
        <taxon>Pseudomonadota</taxon>
        <taxon>Gammaproteobacteria</taxon>
        <taxon>Alteromonadales</taxon>
        <taxon>Alteromonadaceae</taxon>
    </lineage>
</organism>
<protein>
    <recommendedName>
        <fullName evidence="8">Protein-methionine-sulfoxide reductase heme-binding subunit MsrQ</fullName>
    </recommendedName>
    <alternativeName>
        <fullName evidence="8">Flavocytochrome MsrQ</fullName>
    </alternativeName>
</protein>
<proteinExistence type="inferred from homology"/>
<comment type="cofactor">
    <cofactor evidence="8">
        <name>heme b</name>
        <dbReference type="ChEBI" id="CHEBI:60344"/>
    </cofactor>
    <text evidence="8">Binds 1 heme b (iron(II)-protoporphyrin IX) group per subunit.</text>
</comment>
<keyword evidence="8" id="KW-0285">Flavoprotein</keyword>
<feature type="transmembrane region" description="Helical" evidence="8">
    <location>
        <begin position="9"/>
        <end position="31"/>
    </location>
</feature>
<keyword evidence="8" id="KW-0288">FMN</keyword>
<dbReference type="PANTHER" id="PTHR36964">
    <property type="entry name" value="PROTEIN-METHIONINE-SULFOXIDE REDUCTASE HEME-BINDING SUBUNIT MSRQ"/>
    <property type="match status" value="1"/>
</dbReference>
<evidence type="ECO:0000256" key="4">
    <source>
        <dbReference type="ARBA" id="ARBA00022692"/>
    </source>
</evidence>
<keyword evidence="8" id="KW-1003">Cell membrane</keyword>